<gene>
    <name evidence="1" type="ORF">RRG08_052824</name>
</gene>
<comment type="caution">
    <text evidence="1">The sequence shown here is derived from an EMBL/GenBank/DDBJ whole genome shotgun (WGS) entry which is preliminary data.</text>
</comment>
<dbReference type="Proteomes" id="UP001283361">
    <property type="component" value="Unassembled WGS sequence"/>
</dbReference>
<proteinExistence type="predicted"/>
<evidence type="ECO:0000313" key="1">
    <source>
        <dbReference type="EMBL" id="KAK3800442.1"/>
    </source>
</evidence>
<dbReference type="AlphaFoldDB" id="A0AAE1B863"/>
<keyword evidence="2" id="KW-1185">Reference proteome</keyword>
<evidence type="ECO:0000313" key="2">
    <source>
        <dbReference type="Proteomes" id="UP001283361"/>
    </source>
</evidence>
<sequence>MSIKTSVSYEKLPQRPHSSHCLRIFPKAAEKTLETAGGEQDWPPGAVGGRVDAVREGQADRCHALDLWPPATSRPHLAFPSYYQQACLTSRLSCVDPPGQRDSERKDIPRHENKYLSFKVLISSLPQRSWMVYHHEEISPKASFLTGKRFVGFRSRTCPEKLSCNLNRSDLDFSRVTTDWQTSRRAADLSSILCTAQGIRYQAR</sequence>
<dbReference type="EMBL" id="JAWDGP010000459">
    <property type="protein sequence ID" value="KAK3800442.1"/>
    <property type="molecule type" value="Genomic_DNA"/>
</dbReference>
<reference evidence="1" key="1">
    <citation type="journal article" date="2023" name="G3 (Bethesda)">
        <title>A reference genome for the long-term kleptoplast-retaining sea slug Elysia crispata morphotype clarki.</title>
        <authorList>
            <person name="Eastman K.E."/>
            <person name="Pendleton A.L."/>
            <person name="Shaikh M.A."/>
            <person name="Suttiyut T."/>
            <person name="Ogas R."/>
            <person name="Tomko P."/>
            <person name="Gavelis G."/>
            <person name="Widhalm J.R."/>
            <person name="Wisecaver J.H."/>
        </authorList>
    </citation>
    <scope>NUCLEOTIDE SEQUENCE</scope>
    <source>
        <strain evidence="1">ECLA1</strain>
    </source>
</reference>
<name>A0AAE1B863_9GAST</name>
<organism evidence="1 2">
    <name type="scientific">Elysia crispata</name>
    <name type="common">lettuce slug</name>
    <dbReference type="NCBI Taxonomy" id="231223"/>
    <lineage>
        <taxon>Eukaryota</taxon>
        <taxon>Metazoa</taxon>
        <taxon>Spiralia</taxon>
        <taxon>Lophotrochozoa</taxon>
        <taxon>Mollusca</taxon>
        <taxon>Gastropoda</taxon>
        <taxon>Heterobranchia</taxon>
        <taxon>Euthyneura</taxon>
        <taxon>Panpulmonata</taxon>
        <taxon>Sacoglossa</taxon>
        <taxon>Placobranchoidea</taxon>
        <taxon>Plakobranchidae</taxon>
        <taxon>Elysia</taxon>
    </lineage>
</organism>
<accession>A0AAE1B863</accession>
<protein>
    <submittedName>
        <fullName evidence="1">Uncharacterized protein</fullName>
    </submittedName>
</protein>